<evidence type="ECO:0000313" key="7">
    <source>
        <dbReference type="Proteomes" id="UP000217881"/>
    </source>
</evidence>
<dbReference type="SUPFAM" id="SSF46785">
    <property type="entry name" value="Winged helix' DNA-binding domain"/>
    <property type="match status" value="1"/>
</dbReference>
<evidence type="ECO:0000313" key="6">
    <source>
        <dbReference type="EMBL" id="PCC52923.1"/>
    </source>
</evidence>
<dbReference type="AlphaFoldDB" id="A0A2A3ZN93"/>
<reference evidence="5 8" key="2">
    <citation type="submission" date="2017-12" db="EMBL/GenBank/DDBJ databases">
        <authorList>
            <person name="Levesque S."/>
        </authorList>
    </citation>
    <scope>NUCLEOTIDE SEQUENCE [LARGE SCALE GENOMIC DNA]</scope>
    <source>
        <strain evidence="5 8">SMQ-1417</strain>
    </source>
</reference>
<evidence type="ECO:0000259" key="4">
    <source>
        <dbReference type="PROSITE" id="PS51077"/>
    </source>
</evidence>
<dbReference type="Gene3D" id="1.10.10.10">
    <property type="entry name" value="Winged helix-like DNA-binding domain superfamily/Winged helix DNA-binding domain"/>
    <property type="match status" value="1"/>
</dbReference>
<dbReference type="EMBL" id="NRHA01000015">
    <property type="protein sequence ID" value="PCC52923.1"/>
    <property type="molecule type" value="Genomic_DNA"/>
</dbReference>
<keyword evidence="2" id="KW-0238">DNA-binding</keyword>
<dbReference type="InterPro" id="IPR036388">
    <property type="entry name" value="WH-like_DNA-bd_sf"/>
</dbReference>
<reference evidence="6 7" key="1">
    <citation type="journal article" date="2017" name="Elife">
        <title>Extensive horizontal gene transfer in cheese-associated bacteria.</title>
        <authorList>
            <person name="Bonham K.S."/>
            <person name="Wolfe B.E."/>
            <person name="Dutton R.J."/>
        </authorList>
    </citation>
    <scope>NUCLEOTIDE SEQUENCE [LARGE SCALE GENOMIC DNA]</scope>
    <source>
        <strain evidence="6 7">738_8</strain>
    </source>
</reference>
<evidence type="ECO:0000256" key="1">
    <source>
        <dbReference type="ARBA" id="ARBA00023015"/>
    </source>
</evidence>
<dbReference type="SMART" id="SM00346">
    <property type="entry name" value="HTH_ICLR"/>
    <property type="match status" value="1"/>
</dbReference>
<keyword evidence="3" id="KW-0804">Transcription</keyword>
<dbReference type="Gene3D" id="3.30.450.40">
    <property type="match status" value="1"/>
</dbReference>
<dbReference type="PANTHER" id="PTHR30136:SF35">
    <property type="entry name" value="HTH-TYPE TRANSCRIPTIONAL REGULATOR RV1719"/>
    <property type="match status" value="1"/>
</dbReference>
<dbReference type="InterPro" id="IPR011991">
    <property type="entry name" value="ArsR-like_HTH"/>
</dbReference>
<dbReference type="GO" id="GO:0003677">
    <property type="term" value="F:DNA binding"/>
    <property type="evidence" value="ECO:0007669"/>
    <property type="project" value="UniProtKB-KW"/>
</dbReference>
<dbReference type="InterPro" id="IPR005471">
    <property type="entry name" value="Tscrpt_reg_IclR_N"/>
</dbReference>
<dbReference type="Proteomes" id="UP000283000">
    <property type="component" value="Chromosome"/>
</dbReference>
<dbReference type="PROSITE" id="PS51077">
    <property type="entry name" value="HTH_ICLR"/>
    <property type="match status" value="1"/>
</dbReference>
<evidence type="ECO:0000313" key="8">
    <source>
        <dbReference type="Proteomes" id="UP000283000"/>
    </source>
</evidence>
<keyword evidence="1" id="KW-0805">Transcription regulation</keyword>
<evidence type="ECO:0000256" key="2">
    <source>
        <dbReference type="ARBA" id="ARBA00023125"/>
    </source>
</evidence>
<dbReference type="EMBL" id="CP025330">
    <property type="protein sequence ID" value="AZT92864.1"/>
    <property type="molecule type" value="Genomic_DNA"/>
</dbReference>
<dbReference type="InterPro" id="IPR050707">
    <property type="entry name" value="HTH_MetabolicPath_Reg"/>
</dbReference>
<proteinExistence type="predicted"/>
<organism evidence="6 7">
    <name type="scientific">Brevibacterium aurantiacum</name>
    <dbReference type="NCBI Taxonomy" id="273384"/>
    <lineage>
        <taxon>Bacteria</taxon>
        <taxon>Bacillati</taxon>
        <taxon>Actinomycetota</taxon>
        <taxon>Actinomycetes</taxon>
        <taxon>Micrococcales</taxon>
        <taxon>Brevibacteriaceae</taxon>
        <taxon>Brevibacterium</taxon>
    </lineage>
</organism>
<accession>A0A2A3ZN93</accession>
<dbReference type="InterPro" id="IPR036390">
    <property type="entry name" value="WH_DNA-bd_sf"/>
</dbReference>
<sequence>MTGTNAPLHCDDIHFTSDRSLSLCEMQYLLEKACCYCQNRLSRVKLPKKQSAIRGAQMTDNESGARGGLGTIRNASRLLELLAQGPAFHHLTELAQESGMSVPTVHRLLRSLTIAKLVSQDPTTARYGLGPELTRLSNHFVSRHPVATAFAPFAVSLRNQLNATVSIHILVDGEVVCIDQIDADDRGAFRSPGTTQPVTRSAPGRVLLSHAPADHWSRVIEEDPQISDTDRDVWARADYIHVPSQDMVHPAQVAVPIRDASGMVVAALCADVESAAEAAQIDRTGAALARTAMTCGRTIIHA</sequence>
<dbReference type="GO" id="GO:0045892">
    <property type="term" value="P:negative regulation of DNA-templated transcription"/>
    <property type="evidence" value="ECO:0007669"/>
    <property type="project" value="TreeGrafter"/>
</dbReference>
<dbReference type="Proteomes" id="UP000217881">
    <property type="component" value="Unassembled WGS sequence"/>
</dbReference>
<dbReference type="Pfam" id="PF01614">
    <property type="entry name" value="IclR_C"/>
    <property type="match status" value="1"/>
</dbReference>
<dbReference type="Pfam" id="PF09339">
    <property type="entry name" value="HTH_IclR"/>
    <property type="match status" value="1"/>
</dbReference>
<dbReference type="GO" id="GO:0003700">
    <property type="term" value="F:DNA-binding transcription factor activity"/>
    <property type="evidence" value="ECO:0007669"/>
    <property type="project" value="TreeGrafter"/>
</dbReference>
<evidence type="ECO:0000313" key="5">
    <source>
        <dbReference type="EMBL" id="AZT92864.1"/>
    </source>
</evidence>
<feature type="domain" description="HTH iclR-type" evidence="4">
    <location>
        <begin position="69"/>
        <end position="131"/>
    </location>
</feature>
<protein>
    <recommendedName>
        <fullName evidence="4">HTH iclR-type domain-containing protein</fullName>
    </recommendedName>
</protein>
<dbReference type="CDD" id="cd00090">
    <property type="entry name" value="HTH_ARSR"/>
    <property type="match status" value="1"/>
</dbReference>
<name>A0A2A3ZN93_BREAU</name>
<evidence type="ECO:0000256" key="3">
    <source>
        <dbReference type="ARBA" id="ARBA00023163"/>
    </source>
</evidence>
<dbReference type="PANTHER" id="PTHR30136">
    <property type="entry name" value="HELIX-TURN-HELIX TRANSCRIPTIONAL REGULATOR, ICLR FAMILY"/>
    <property type="match status" value="1"/>
</dbReference>
<dbReference type="InterPro" id="IPR014757">
    <property type="entry name" value="Tscrpt_reg_IclR_C"/>
</dbReference>
<dbReference type="SUPFAM" id="SSF55781">
    <property type="entry name" value="GAF domain-like"/>
    <property type="match status" value="1"/>
</dbReference>
<dbReference type="InterPro" id="IPR029016">
    <property type="entry name" value="GAF-like_dom_sf"/>
</dbReference>
<reference evidence="5 8" key="3">
    <citation type="submission" date="2019-01" db="EMBL/GenBank/DDBJ databases">
        <title>Comparative genomic analysis of Brevibacterium aurantiacum sheds light on its evolution and its adaptation to smear-ripened cheeses.</title>
        <authorList>
            <person name="Moineau S."/>
        </authorList>
    </citation>
    <scope>NUCLEOTIDE SEQUENCE [LARGE SCALE GENOMIC DNA]</scope>
    <source>
        <strain evidence="5 8">SMQ-1417</strain>
    </source>
</reference>
<gene>
    <name evidence="6" type="ORF">CIK59_13780</name>
    <name evidence="5" type="ORF">CXR23_06685</name>
</gene>